<evidence type="ECO:0000259" key="3">
    <source>
        <dbReference type="Pfam" id="PF07655"/>
    </source>
</evidence>
<feature type="signal peptide" evidence="1">
    <location>
        <begin position="1"/>
        <end position="23"/>
    </location>
</feature>
<dbReference type="InterPro" id="IPR004846">
    <property type="entry name" value="T2SS/T3SS_dom"/>
</dbReference>
<dbReference type="InterPro" id="IPR001775">
    <property type="entry name" value="GspD/PilQ"/>
</dbReference>
<evidence type="ECO:0000313" key="4">
    <source>
        <dbReference type="EMBL" id="MCV2885788.1"/>
    </source>
</evidence>
<dbReference type="Proteomes" id="UP001652504">
    <property type="component" value="Unassembled WGS sequence"/>
</dbReference>
<dbReference type="EMBL" id="JAOWKX010000007">
    <property type="protein sequence ID" value="MCV2885788.1"/>
    <property type="molecule type" value="Genomic_DNA"/>
</dbReference>
<keyword evidence="1" id="KW-0732">Signal</keyword>
<dbReference type="Pfam" id="PF00263">
    <property type="entry name" value="Secretin"/>
    <property type="match status" value="1"/>
</dbReference>
<evidence type="ECO:0000256" key="1">
    <source>
        <dbReference type="SAM" id="SignalP"/>
    </source>
</evidence>
<dbReference type="PANTHER" id="PTHR30332">
    <property type="entry name" value="PROBABLE GENERAL SECRETION PATHWAY PROTEIN D"/>
    <property type="match status" value="1"/>
</dbReference>
<protein>
    <submittedName>
        <fullName evidence="4">Pilus (MSHA type) biogenesis protein MshL</fullName>
    </submittedName>
</protein>
<dbReference type="PROSITE" id="PS51257">
    <property type="entry name" value="PROKAR_LIPOPROTEIN"/>
    <property type="match status" value="1"/>
</dbReference>
<dbReference type="RefSeq" id="WP_263713071.1">
    <property type="nucleotide sequence ID" value="NZ_JAOWKX010000007.1"/>
</dbReference>
<dbReference type="InterPro" id="IPR011514">
    <property type="entry name" value="Secretin_N_2"/>
</dbReference>
<organism evidence="4 5">
    <name type="scientific">Fluctibacter corallii</name>
    <dbReference type="NCBI Taxonomy" id="2984329"/>
    <lineage>
        <taxon>Bacteria</taxon>
        <taxon>Pseudomonadati</taxon>
        <taxon>Pseudomonadota</taxon>
        <taxon>Gammaproteobacteria</taxon>
        <taxon>Alteromonadales</taxon>
        <taxon>Alteromonadaceae</taxon>
        <taxon>Fluctibacter</taxon>
    </lineage>
</organism>
<evidence type="ECO:0000259" key="2">
    <source>
        <dbReference type="Pfam" id="PF00263"/>
    </source>
</evidence>
<dbReference type="NCBIfam" id="TIGR02519">
    <property type="entry name" value="pilus_MshL"/>
    <property type="match status" value="1"/>
</dbReference>
<keyword evidence="5" id="KW-1185">Reference proteome</keyword>
<feature type="chain" id="PRO_5045603103" evidence="1">
    <location>
        <begin position="24"/>
        <end position="560"/>
    </location>
</feature>
<name>A0ABT3AAU2_9ALTE</name>
<dbReference type="PRINTS" id="PR00811">
    <property type="entry name" value="BCTERIALGSPD"/>
</dbReference>
<proteinExistence type="predicted"/>
<sequence>MYHQNSKWLIALFLILLVGCQSTEDTPAVTSIDAAMAEMQAQQPQAARPQALGTIPPAIENLLAPTSARATPSLFAEEKYDISAEAVPARAFFTSLVSDSLYSVAVHPEVTGDISLHLKQVKMDEVFELVSEMYGYEIQKKGQVYRVFPAGMRTETISVNYLLMEREGATQTSITTGGISQTNGNGYNNNNGVNNFSGNSTNSSNLGGNRFTNNVNGTNIQTRTETNFWSDLQATLQAMIGNEDGRSVMVTPQAGLVTVRALPSEIRGIKRFLKTSEEIVQRQVVLEARIIEVALNDEFQQGINWNKIVKNADDLIANTGDTDLTFSTTSGNFGNGITAALGGITSLSFVNQNFSGVLSLLETQGNVQVLSSPRVTATNNQKAVIKVGDDEYFVTEVSNQNTITSGTTTVTPNIELTPFFSGIALDVTPQIDDEGSVLLHVHPSVIETQEQEKIVTLNEERFVLPLAQSNIRESDTVIHARSGEIVVIGGLMQSMVSNQQSKTPLLGDIPILGNLFKGKRDVESKKELVILLKPTVVNANTWKEQLKRSQTQMADWLYVE</sequence>
<comment type="caution">
    <text evidence="4">The sequence shown here is derived from an EMBL/GenBank/DDBJ whole genome shotgun (WGS) entry which is preliminary data.</text>
</comment>
<feature type="domain" description="Type II/III secretion system secretin-like" evidence="2">
    <location>
        <begin position="361"/>
        <end position="537"/>
    </location>
</feature>
<feature type="domain" description="Secretin N-terminal" evidence="3">
    <location>
        <begin position="154"/>
        <end position="254"/>
    </location>
</feature>
<evidence type="ECO:0000313" key="5">
    <source>
        <dbReference type="Proteomes" id="UP001652504"/>
    </source>
</evidence>
<dbReference type="InterPro" id="IPR050810">
    <property type="entry name" value="Bact_Secretion_Sys_Channel"/>
</dbReference>
<dbReference type="InterPro" id="IPR013358">
    <property type="entry name" value="Pilus_biogenesis_MshL"/>
</dbReference>
<dbReference type="Gene3D" id="3.30.1370.130">
    <property type="match status" value="1"/>
</dbReference>
<reference evidence="4 5" key="1">
    <citation type="submission" date="2022-10" db="EMBL/GenBank/DDBJ databases">
        <title>Aestuariibacter sp. AA17 isolated from Montipora capitata coral fragment.</title>
        <authorList>
            <person name="Emsley S.A."/>
            <person name="Pfannmuller K.M."/>
            <person name="Loughran R.M."/>
            <person name="Shlafstein M."/>
            <person name="Papke E."/>
            <person name="Saw J.H."/>
            <person name="Ushijima B."/>
            <person name="Videau P."/>
        </authorList>
    </citation>
    <scope>NUCLEOTIDE SEQUENCE [LARGE SCALE GENOMIC DNA]</scope>
    <source>
        <strain evidence="4 5">AA17</strain>
    </source>
</reference>
<accession>A0ABT3AAU2</accession>
<dbReference type="PANTHER" id="PTHR30332:SF17">
    <property type="entry name" value="TYPE IV PILIATION SYSTEM PROTEIN DR_0774-RELATED"/>
    <property type="match status" value="1"/>
</dbReference>
<dbReference type="Pfam" id="PF07655">
    <property type="entry name" value="Secretin_N_2"/>
    <property type="match status" value="1"/>
</dbReference>
<gene>
    <name evidence="4" type="primary">mshL</name>
    <name evidence="4" type="ORF">OE749_13910</name>
</gene>